<dbReference type="EMBL" id="MQWB01000001">
    <property type="protein sequence ID" value="OZC03996.1"/>
    <property type="molecule type" value="Genomic_DNA"/>
</dbReference>
<dbReference type="AlphaFoldDB" id="A0A259U225"/>
<name>A0A259U225_9BACT</name>
<keyword evidence="1" id="KW-0732">Signal</keyword>
<accession>A0A259U225</accession>
<gene>
    <name evidence="3" type="ORF">BSZ36_13990</name>
</gene>
<feature type="domain" description="Outer membrane protein beta-barrel" evidence="2">
    <location>
        <begin position="21"/>
        <end position="169"/>
    </location>
</feature>
<organism evidence="3 4">
    <name type="scientific">Rubricoccus marinus</name>
    <dbReference type="NCBI Taxonomy" id="716817"/>
    <lineage>
        <taxon>Bacteria</taxon>
        <taxon>Pseudomonadati</taxon>
        <taxon>Rhodothermota</taxon>
        <taxon>Rhodothermia</taxon>
        <taxon>Rhodothermales</taxon>
        <taxon>Rubricoccaceae</taxon>
        <taxon>Rubricoccus</taxon>
    </lineage>
</organism>
<dbReference type="Pfam" id="PF13568">
    <property type="entry name" value="OMP_b-brl_2"/>
    <property type="match status" value="1"/>
</dbReference>
<protein>
    <recommendedName>
        <fullName evidence="2">Outer membrane protein beta-barrel domain-containing protein</fullName>
    </recommendedName>
</protein>
<keyword evidence="4" id="KW-1185">Reference proteome</keyword>
<evidence type="ECO:0000313" key="4">
    <source>
        <dbReference type="Proteomes" id="UP000216446"/>
    </source>
</evidence>
<sequence length="205" mass="21583">MRSLLLAALVFVATPFASAQVTFGLKGGLNTSFYSGPSSDGLDPKLGAVGGAVVRFDVNPGFGIGLEALYSQKGAKYVDPVNSEFDETYAFDYIEIPAYVRLSVPIGQTLDGGVTLGGYAGIPIKTGGNDIDGDFDLEANTDYGALIGLDVGSGPYYVEGRYSLGLAQVSDDDTFFLDLPANELPDLKNQTVSLTFGVRFGGSRY</sequence>
<evidence type="ECO:0000256" key="1">
    <source>
        <dbReference type="SAM" id="SignalP"/>
    </source>
</evidence>
<feature type="signal peptide" evidence="1">
    <location>
        <begin position="1"/>
        <end position="19"/>
    </location>
</feature>
<dbReference type="Proteomes" id="UP000216446">
    <property type="component" value="Unassembled WGS sequence"/>
</dbReference>
<dbReference type="OrthoDB" id="947434at2"/>
<evidence type="ECO:0000259" key="2">
    <source>
        <dbReference type="Pfam" id="PF13568"/>
    </source>
</evidence>
<dbReference type="InParanoid" id="A0A259U225"/>
<feature type="chain" id="PRO_5013283126" description="Outer membrane protein beta-barrel domain-containing protein" evidence="1">
    <location>
        <begin position="20"/>
        <end position="205"/>
    </location>
</feature>
<reference evidence="3 4" key="1">
    <citation type="submission" date="2016-11" db="EMBL/GenBank/DDBJ databases">
        <title>Study of marine rhodopsin-containing bacteria.</title>
        <authorList>
            <person name="Yoshizawa S."/>
            <person name="Kumagai Y."/>
            <person name="Kogure K."/>
        </authorList>
    </citation>
    <scope>NUCLEOTIDE SEQUENCE [LARGE SCALE GENOMIC DNA]</scope>
    <source>
        <strain evidence="3 4">SG-29</strain>
    </source>
</reference>
<proteinExistence type="predicted"/>
<dbReference type="RefSeq" id="WP_094549984.1">
    <property type="nucleotide sequence ID" value="NZ_MQWB01000001.1"/>
</dbReference>
<comment type="caution">
    <text evidence="3">The sequence shown here is derived from an EMBL/GenBank/DDBJ whole genome shotgun (WGS) entry which is preliminary data.</text>
</comment>
<evidence type="ECO:0000313" key="3">
    <source>
        <dbReference type="EMBL" id="OZC03996.1"/>
    </source>
</evidence>
<dbReference type="InterPro" id="IPR025665">
    <property type="entry name" value="Beta-barrel_OMP_2"/>
</dbReference>